<dbReference type="InterPro" id="IPR003591">
    <property type="entry name" value="Leu-rich_rpt_typical-subtyp"/>
</dbReference>
<dbReference type="Gene3D" id="3.80.10.10">
    <property type="entry name" value="Ribonuclease Inhibitor"/>
    <property type="match status" value="3"/>
</dbReference>
<dbReference type="PANTHER" id="PTHR48009:SF16">
    <property type="entry name" value="LEUCINE-RICH REPEAT-CONTAINING N-TERMINAL PLANT-TYPE DOMAIN-CONTAINING PROTEIN"/>
    <property type="match status" value="1"/>
</dbReference>
<evidence type="ECO:0000256" key="2">
    <source>
        <dbReference type="ARBA" id="ARBA00022737"/>
    </source>
</evidence>
<keyword evidence="2" id="KW-0677">Repeat</keyword>
<feature type="region of interest" description="Disordered" evidence="3">
    <location>
        <begin position="28"/>
        <end position="58"/>
    </location>
</feature>
<dbReference type="SUPFAM" id="SSF52047">
    <property type="entry name" value="RNI-like"/>
    <property type="match status" value="1"/>
</dbReference>
<dbReference type="SMART" id="SM00369">
    <property type="entry name" value="LRR_TYP"/>
    <property type="match status" value="4"/>
</dbReference>
<dbReference type="Proteomes" id="UP001530377">
    <property type="component" value="Unassembled WGS sequence"/>
</dbReference>
<keyword evidence="6" id="KW-1185">Reference proteome</keyword>
<keyword evidence="4" id="KW-0472">Membrane</keyword>
<dbReference type="EMBL" id="JALLPB020000849">
    <property type="protein sequence ID" value="KAL3806268.1"/>
    <property type="molecule type" value="Genomic_DNA"/>
</dbReference>
<sequence>MPTAVVQTEEEEIKAILLELVEPNRDDPTDIIPPNVTGWRFPSEKKSSDASSLQTGDEQYRRPVCNWTGVICDPIDGSITGLNLGDGFYVGSLLGIYGGDVGADRMDLRRNEEIILHKRRRYAEAAPAMANARRADDVSTTSPTTEIIGPIFPSSIGKLRSLRFINLSSNKLRGGVPNAVLQLPNLQIVDVSMNDLDGTFPHFESEKMLSLDISKNRFHGPLPEHVFGHPEIDSTTAPYLRSVVKFDISHNSFNGTIPLDGTSAYYDQIAMHDEALQNLKYFDLGFNIFTGTICNNIGNFASLEGLFLEHNLLVGTIPKSIFRESGPLPLTQLYLQQNLLSGTLSDGIDRLVNLVELYVDGNKLTGPIPKALCDSGFNLPFLIDTQTEHECDAISCPVNSASREGIAPCTPCPDDGGFNRYIGQHNDECRGAMSEIQILDLFYESLHGDEWLDSSYHWKKASPACQRRGVECNEQGQVTEIVLPSLGLRGHLRPEIGFLSKLQVLDLRNNQLKGFLPSDLRFAPLKLLDLRGSRLQGVVPPLLCIQEGINGNGVGPPGTDINLLYACENIICPKRTYSSIGRASLPENEGEDGIQCLPCYDDHAALYMGRDQCSDIFLLKMQIRRVDAQKRLLESFSIILALIVVCLCAMRCRRKILRNAIWADDTGDLVLDENDDNDHDGLHSSLPVQRWVSQPVHEGEYTVDDWTVAYSDREDSRPMNRSMELSMIRSTRSRFPDII</sequence>
<keyword evidence="1" id="KW-0433">Leucine-rich repeat</keyword>
<dbReference type="PANTHER" id="PTHR48009">
    <property type="entry name" value="LEUCINE-RICH REPEAT (LRR) FAMILY PROTEIN"/>
    <property type="match status" value="1"/>
</dbReference>
<evidence type="ECO:0000313" key="6">
    <source>
        <dbReference type="Proteomes" id="UP001530377"/>
    </source>
</evidence>
<keyword evidence="4" id="KW-1133">Transmembrane helix</keyword>
<proteinExistence type="predicted"/>
<reference evidence="5 6" key="1">
    <citation type="submission" date="2024-10" db="EMBL/GenBank/DDBJ databases">
        <title>Updated reference genomes for cyclostephanoid diatoms.</title>
        <authorList>
            <person name="Roberts W.R."/>
            <person name="Alverson A.J."/>
        </authorList>
    </citation>
    <scope>NUCLEOTIDE SEQUENCE [LARGE SCALE GENOMIC DNA]</scope>
    <source>
        <strain evidence="5 6">AJA228-03</strain>
    </source>
</reference>
<accession>A0ABD3R136</accession>
<organism evidence="5 6">
    <name type="scientific">Cyclostephanos tholiformis</name>
    <dbReference type="NCBI Taxonomy" id="382380"/>
    <lineage>
        <taxon>Eukaryota</taxon>
        <taxon>Sar</taxon>
        <taxon>Stramenopiles</taxon>
        <taxon>Ochrophyta</taxon>
        <taxon>Bacillariophyta</taxon>
        <taxon>Coscinodiscophyceae</taxon>
        <taxon>Thalassiosirophycidae</taxon>
        <taxon>Stephanodiscales</taxon>
        <taxon>Stephanodiscaceae</taxon>
        <taxon>Cyclostephanos</taxon>
    </lineage>
</organism>
<comment type="caution">
    <text evidence="5">The sequence shown here is derived from an EMBL/GenBank/DDBJ whole genome shotgun (WGS) entry which is preliminary data.</text>
</comment>
<dbReference type="Pfam" id="PF00560">
    <property type="entry name" value="LRR_1"/>
    <property type="match status" value="3"/>
</dbReference>
<keyword evidence="4" id="KW-0812">Transmembrane</keyword>
<evidence type="ECO:0000256" key="3">
    <source>
        <dbReference type="SAM" id="MobiDB-lite"/>
    </source>
</evidence>
<protein>
    <submittedName>
        <fullName evidence="5">Uncharacterized protein</fullName>
    </submittedName>
</protein>
<evidence type="ECO:0000256" key="1">
    <source>
        <dbReference type="ARBA" id="ARBA00022614"/>
    </source>
</evidence>
<feature type="transmembrane region" description="Helical" evidence="4">
    <location>
        <begin position="632"/>
        <end position="650"/>
    </location>
</feature>
<evidence type="ECO:0000256" key="4">
    <source>
        <dbReference type="SAM" id="Phobius"/>
    </source>
</evidence>
<dbReference type="AlphaFoldDB" id="A0ABD3R136"/>
<dbReference type="InterPro" id="IPR001611">
    <property type="entry name" value="Leu-rich_rpt"/>
</dbReference>
<evidence type="ECO:0000313" key="5">
    <source>
        <dbReference type="EMBL" id="KAL3806268.1"/>
    </source>
</evidence>
<dbReference type="InterPro" id="IPR032675">
    <property type="entry name" value="LRR_dom_sf"/>
</dbReference>
<dbReference type="InterPro" id="IPR053213">
    <property type="entry name" value="RLP29"/>
</dbReference>
<gene>
    <name evidence="5" type="ORF">ACHAXA_009068</name>
</gene>
<name>A0ABD3R136_9STRA</name>